<dbReference type="PANTHER" id="PTHR36681">
    <property type="entry name" value="NUCLEAR GTPASE, GERMINAL CENTER-ASSOCIATED, TANDEM DUPLICATE 3"/>
    <property type="match status" value="1"/>
</dbReference>
<feature type="region of interest" description="Disordered" evidence="2">
    <location>
        <begin position="121"/>
        <end position="307"/>
    </location>
</feature>
<dbReference type="PANTHER" id="PTHR36681:SF3">
    <property type="entry name" value="NUCLEAR GTPASE, GERMINAL CENTER-ASSOCIATED, TANDEM DUPLICATE 3"/>
    <property type="match status" value="1"/>
</dbReference>
<evidence type="ECO:0000313" key="5">
    <source>
        <dbReference type="EMBL" id="QDS73746.1"/>
    </source>
</evidence>
<dbReference type="SUPFAM" id="SSF52540">
    <property type="entry name" value="P-loop containing nucleoside triphosphate hydrolases"/>
    <property type="match status" value="1"/>
</dbReference>
<feature type="compositionally biased region" description="Basic residues" evidence="2">
    <location>
        <begin position="742"/>
        <end position="766"/>
    </location>
</feature>
<accession>A0A517LDT6</accession>
<evidence type="ECO:0000259" key="3">
    <source>
        <dbReference type="Pfam" id="PF00350"/>
    </source>
</evidence>
<evidence type="ECO:0000256" key="1">
    <source>
        <dbReference type="SAM" id="Coils"/>
    </source>
</evidence>
<dbReference type="EMBL" id="CP042194">
    <property type="protein sequence ID" value="QDS73746.1"/>
    <property type="molecule type" value="Genomic_DNA"/>
</dbReference>
<dbReference type="InterPro" id="IPR045063">
    <property type="entry name" value="Dynamin_N"/>
</dbReference>
<dbReference type="Pfam" id="PF00350">
    <property type="entry name" value="Dynamin_N"/>
    <property type="match status" value="1"/>
</dbReference>
<organism evidence="5 6">
    <name type="scientific">Venturia effusa</name>
    <dbReference type="NCBI Taxonomy" id="50376"/>
    <lineage>
        <taxon>Eukaryota</taxon>
        <taxon>Fungi</taxon>
        <taxon>Dikarya</taxon>
        <taxon>Ascomycota</taxon>
        <taxon>Pezizomycotina</taxon>
        <taxon>Dothideomycetes</taxon>
        <taxon>Pleosporomycetidae</taxon>
        <taxon>Venturiales</taxon>
        <taxon>Venturiaceae</taxon>
        <taxon>Venturia</taxon>
    </lineage>
</organism>
<gene>
    <name evidence="5" type="ORF">FKW77_004922</name>
</gene>
<keyword evidence="6" id="KW-1185">Reference proteome</keyword>
<evidence type="ECO:0000313" key="6">
    <source>
        <dbReference type="Proteomes" id="UP000316270"/>
    </source>
</evidence>
<feature type="region of interest" description="Disordered" evidence="2">
    <location>
        <begin position="732"/>
        <end position="815"/>
    </location>
</feature>
<proteinExistence type="predicted"/>
<feature type="region of interest" description="Disordered" evidence="2">
    <location>
        <begin position="1324"/>
        <end position="1418"/>
    </location>
</feature>
<feature type="coiled-coil region" evidence="1">
    <location>
        <begin position="670"/>
        <end position="704"/>
    </location>
</feature>
<dbReference type="OrthoDB" id="3598281at2759"/>
<feature type="compositionally biased region" description="Acidic residues" evidence="2">
    <location>
        <begin position="1329"/>
        <end position="1348"/>
    </location>
</feature>
<dbReference type="InterPro" id="IPR027417">
    <property type="entry name" value="P-loop_NTPase"/>
</dbReference>
<feature type="domain" description="DUF7605" evidence="4">
    <location>
        <begin position="1068"/>
        <end position="1226"/>
    </location>
</feature>
<feature type="compositionally biased region" description="Basic and acidic residues" evidence="2">
    <location>
        <begin position="732"/>
        <end position="741"/>
    </location>
</feature>
<feature type="domain" description="Dynamin N-terminal" evidence="3">
    <location>
        <begin position="392"/>
        <end position="635"/>
    </location>
</feature>
<feature type="compositionally biased region" description="Low complexity" evidence="2">
    <location>
        <begin position="210"/>
        <end position="230"/>
    </location>
</feature>
<name>A0A517LDT6_9PEZI</name>
<evidence type="ECO:0000259" key="4">
    <source>
        <dbReference type="Pfam" id="PF24564"/>
    </source>
</evidence>
<dbReference type="InterPro" id="IPR056024">
    <property type="entry name" value="DUF7605"/>
</dbReference>
<reference evidence="5 6" key="1">
    <citation type="submission" date="2019-07" db="EMBL/GenBank/DDBJ databases">
        <title>Finished genome of Venturia effusa.</title>
        <authorList>
            <person name="Young C.A."/>
            <person name="Cox M.P."/>
            <person name="Ganley A.R.D."/>
            <person name="David W.J."/>
        </authorList>
    </citation>
    <scope>NUCLEOTIDE SEQUENCE [LARGE SCALE GENOMIC DNA]</scope>
    <source>
        <strain evidence="6">albino</strain>
    </source>
</reference>
<feature type="compositionally biased region" description="Acidic residues" evidence="2">
    <location>
        <begin position="771"/>
        <end position="808"/>
    </location>
</feature>
<keyword evidence="1" id="KW-0175">Coiled coil</keyword>
<dbReference type="Gene3D" id="3.40.50.300">
    <property type="entry name" value="P-loop containing nucleotide triphosphate hydrolases"/>
    <property type="match status" value="1"/>
</dbReference>
<feature type="compositionally biased region" description="Acidic residues" evidence="2">
    <location>
        <begin position="1392"/>
        <end position="1418"/>
    </location>
</feature>
<sequence>MTALPEFYDRFRARVVEVQDDGTKCSEFVAAGLYVADKLRPDNINNIESTDFLWIKCKARTKWAQLRRALFTATYYQQHPQTLPQRNARFLANGRAYEDTATVAQMSTYGDGIIVFHLDEPHLSQPPSAPPTPNVTTANPPSELSTDPTIRRSPLTQPTPLPTPPLAERDAVAGSHGQHVTPTRLPPRTAIQHDRHSQQGAEYPHPIRPSPYSSATSTPPSEAIAAQAQARARERSVSSRGTPSAKGMSPSQHAARAATEQTRLAEINRKARAPATIQPESTTPRVNPVPFAEAPPRSPSPVPDRPVNQFFEPTDSQHEEADAAVAFQGKNLIQRVVNSDSLKLLEDAVQIGGHILESMEHQLEGSGSKDATHWLSQIAKLKRQMTRNRTVVGVVGNTGAGKSSVINALLDEERVVPTSCMRACTAVVTEISWNESDKSSERYRAEIEFITKESWEKELGQLVSDMTDSSGQVLKDATTTSESDAGVAFSKLKAVYPQTTKEDLADMSPTKFANHGPVRKVLGTTKHIRDSSAASFYKQLQVYVDSVEDKKKEKDSFKNKEKRRMEYWPLIKVVRIYTRADALSTGAVLVDLPGVQDSNAARGAVAESYMKQCSGLWVVAPINRAVNDKAAKDLMGDQFKRQMKFDGMVSNLTFVCSKIDDISITEAAGSLGLEDQIQEAAEEKDRLERDKDSLAKEVQFRQEKYESLQDSQTDLDEKIEVWEGLKNDLEEGKQVLAPHEKQNKKKSRATTKRKRKSAPFKPRKRVSGGGDSDDDDFVVDDDDEITESESESSQDSESDEEGDSEEPGEPLTAEQVQTKIDELKAAKKQAREDVKTIRTEMTELRKQIREIKEECNVLKSEMSAVCIAGRNEYSKGRIQEDYASGIRELDQEAAEQEDEDAFDPEAQLRDYEELARSLPVFCVSSRAYQKLSGRLKKDTPTPGFTSVEETGMVQLKAHCKKLTETGRLNHCKVFLNQLSSLLLSLNLWGSNDGTGKNMSKKEKDRERGVIKKLLDNLEDAMDKTTKLCMKRVKEDLVENIRQQYDLAHSEAQKVATPTAQGWGGHRDNGGLYWGTYKAICRRDGGPFRDYDFNKALTEPLQKVLASGWEKCFQRYVPRDTKALANDMKKTMETAHHVIVKRATERQGLGIVAADILGQKLETWSQLFVDLAGKLNASIMERQRDANRELAPVIALAMQRAYTLCTEESGTGSYKRMKAHMTSHVSSVAGKMYQDALDTVWAHLEAMLKQASNELESEKDAIYESMYQDYMNVLCGTQIDGMMPKWERTMRGAVADEVAQTDKLFQRLLVGESCDIILGRDVGTEADEKAEGDEEGGEAEAEAEAEEDKPTEVPVKAESPHDSATADAPMADNEDDNSGDFKPELSNPAEVNDVSDDDVSDDNASDDDASDDDEMDVDE</sequence>
<protein>
    <recommendedName>
        <fullName evidence="7">Nuclear GTPase SLIP-GC</fullName>
    </recommendedName>
</protein>
<evidence type="ECO:0008006" key="7">
    <source>
        <dbReference type="Google" id="ProtNLM"/>
    </source>
</evidence>
<evidence type="ECO:0000256" key="2">
    <source>
        <dbReference type="SAM" id="MobiDB-lite"/>
    </source>
</evidence>
<dbReference type="STRING" id="50376.A0A517LDT6"/>
<dbReference type="Pfam" id="PF24564">
    <property type="entry name" value="DUF7605"/>
    <property type="match status" value="1"/>
</dbReference>
<dbReference type="Proteomes" id="UP000316270">
    <property type="component" value="Chromosome 10"/>
</dbReference>